<name>A0A7G9QI13_9SPHI</name>
<dbReference type="EMBL" id="CP060723">
    <property type="protein sequence ID" value="QNN42988.1"/>
    <property type="molecule type" value="Genomic_DNA"/>
</dbReference>
<dbReference type="KEGG" id="proe:H9L23_02455"/>
<accession>A0A7G9QI13</accession>
<proteinExistence type="predicted"/>
<sequence length="49" mass="5489">MSMNIEQITTKLNRTPRYMLSIAPISPPLTSPPTRAEAPQPMNLPWSPL</sequence>
<evidence type="ECO:0000313" key="3">
    <source>
        <dbReference type="Proteomes" id="UP000515806"/>
    </source>
</evidence>
<organism evidence="2 3">
    <name type="scientific">Pedobacter roseus</name>
    <dbReference type="NCBI Taxonomy" id="336820"/>
    <lineage>
        <taxon>Bacteria</taxon>
        <taxon>Pseudomonadati</taxon>
        <taxon>Bacteroidota</taxon>
        <taxon>Sphingobacteriia</taxon>
        <taxon>Sphingobacteriales</taxon>
        <taxon>Sphingobacteriaceae</taxon>
        <taxon>Pedobacter</taxon>
    </lineage>
</organism>
<keyword evidence="3" id="KW-1185">Reference proteome</keyword>
<dbReference type="AlphaFoldDB" id="A0A7G9QI13"/>
<dbReference type="Proteomes" id="UP000515806">
    <property type="component" value="Chromosome"/>
</dbReference>
<evidence type="ECO:0000256" key="1">
    <source>
        <dbReference type="SAM" id="MobiDB-lite"/>
    </source>
</evidence>
<reference evidence="2 3" key="1">
    <citation type="submission" date="2020-08" db="EMBL/GenBank/DDBJ databases">
        <title>Genome sequence of Pedobacter roseus KACC 11594T.</title>
        <authorList>
            <person name="Hyun D.-W."/>
            <person name="Bae J.-W."/>
        </authorList>
    </citation>
    <scope>NUCLEOTIDE SEQUENCE [LARGE SCALE GENOMIC DNA]</scope>
    <source>
        <strain evidence="2 3">KACC 11594</strain>
    </source>
</reference>
<feature type="region of interest" description="Disordered" evidence="1">
    <location>
        <begin position="24"/>
        <end position="49"/>
    </location>
</feature>
<gene>
    <name evidence="2" type="ORF">H9L23_02455</name>
</gene>
<evidence type="ECO:0000313" key="2">
    <source>
        <dbReference type="EMBL" id="QNN42988.1"/>
    </source>
</evidence>
<dbReference type="RefSeq" id="WP_187593508.1">
    <property type="nucleotide sequence ID" value="NZ_CP060723.1"/>
</dbReference>
<protein>
    <submittedName>
        <fullName evidence="2">Uncharacterized protein</fullName>
    </submittedName>
</protein>